<dbReference type="KEGG" id="rhg:EXZ61_14825"/>
<dbReference type="RefSeq" id="WP_142812500.1">
    <property type="nucleotide sequence ID" value="NZ_CP036282.1"/>
</dbReference>
<proteinExistence type="predicted"/>
<dbReference type="Proteomes" id="UP000317365">
    <property type="component" value="Chromosome"/>
</dbReference>
<accession>A0A515ERQ1</accession>
<evidence type="ECO:0000313" key="2">
    <source>
        <dbReference type="Proteomes" id="UP000317365"/>
    </source>
</evidence>
<name>A0A515ERQ1_9BURK</name>
<evidence type="ECO:0000313" key="1">
    <source>
        <dbReference type="EMBL" id="QDL55342.1"/>
    </source>
</evidence>
<organism evidence="1 2">
    <name type="scientific">Rhodoferax aquaticus</name>
    <dbReference type="NCBI Taxonomy" id="2527691"/>
    <lineage>
        <taxon>Bacteria</taxon>
        <taxon>Pseudomonadati</taxon>
        <taxon>Pseudomonadota</taxon>
        <taxon>Betaproteobacteria</taxon>
        <taxon>Burkholderiales</taxon>
        <taxon>Comamonadaceae</taxon>
        <taxon>Rhodoferax</taxon>
    </lineage>
</organism>
<dbReference type="AlphaFoldDB" id="A0A515ERQ1"/>
<gene>
    <name evidence="1" type="ORF">EXZ61_14825</name>
</gene>
<sequence length="391" mass="43267">MIITTYCAAALFKIHTNEAIKGNPAWANLRIESNGCLPKDETRGAGLYAIHYKDHLLYVGQFRGTNVNSTDGDVCATRWAKHLGTLTLRDRRISFNGSVLEKMKAVEQSSILLADLICADPTTLTGDRGRVSSLNRAIFAAENWPAFSHIAGPRGLTDFVITYAKIEKGMPFSNSQIRTAIERAERNAISQLLPRCNAHVQHGAAKNMNRVDTAQVLNQALESSFRHLGQETPLVRQKMHVDLQPKADDEADLQADDAELMTAQETFNLSLSNSANAVQAIDEVVSSFDQIDDAYVWYTKTKKGDLRIRSSAGRRRFDNVAVVSWQPRLRRFQSEINLSVEHCIELGATTAASNHHGATLPTRASFDIPVANEALKRCLLGAADQIRRTPK</sequence>
<protein>
    <submittedName>
        <fullName evidence="1">Uncharacterized protein</fullName>
    </submittedName>
</protein>
<reference evidence="2" key="2">
    <citation type="journal article" date="2020" name="Int. J. Syst. Evol. Microbiol.">
        <title>Genomic insights into a novel species Rhodoferax aquaticus sp. nov., isolated from freshwater.</title>
        <authorList>
            <person name="Li T."/>
            <person name="Zhuo Y."/>
            <person name="Jin C.Z."/>
            <person name="Wu X."/>
            <person name="Ko S.R."/>
            <person name="Jin F.J."/>
            <person name="Ahn C.Y."/>
            <person name="Oh H.M."/>
            <person name="Lee H.G."/>
            <person name="Jin L."/>
        </authorList>
    </citation>
    <scope>NUCLEOTIDE SEQUENCE [LARGE SCALE GENOMIC DNA]</scope>
    <source>
        <strain evidence="2">Gr-4</strain>
    </source>
</reference>
<dbReference type="EMBL" id="CP036282">
    <property type="protein sequence ID" value="QDL55342.1"/>
    <property type="molecule type" value="Genomic_DNA"/>
</dbReference>
<reference evidence="2" key="1">
    <citation type="submission" date="2019-02" db="EMBL/GenBank/DDBJ databases">
        <title>Complete genome sequence of Rhodoferax sp. Gr-4.</title>
        <authorList>
            <person name="Jin L."/>
        </authorList>
    </citation>
    <scope>NUCLEOTIDE SEQUENCE [LARGE SCALE GENOMIC DNA]</scope>
    <source>
        <strain evidence="2">Gr-4</strain>
    </source>
</reference>
<keyword evidence="2" id="KW-1185">Reference proteome</keyword>